<sequence>MSRVIVTRRALMLGLASGLIYGSWAYFANHTADPAAALRAAGVQFALSFGATAILTMAMDAVLATGGAPAGLTRRLAAAVLPITLLALVFAAAHAIAGTPRILATIAPSYGIGLVFCTVYVRSRSRAGARPAAVEPCSPAPGRQV</sequence>
<gene>
    <name evidence="2" type="ORF">WG926_16900</name>
</gene>
<evidence type="ECO:0000256" key="1">
    <source>
        <dbReference type="SAM" id="Phobius"/>
    </source>
</evidence>
<evidence type="ECO:0000313" key="3">
    <source>
        <dbReference type="Proteomes" id="UP001413721"/>
    </source>
</evidence>
<protein>
    <submittedName>
        <fullName evidence="2">Uncharacterized protein</fullName>
    </submittedName>
</protein>
<dbReference type="RefSeq" id="WP_345937859.1">
    <property type="nucleotide sequence ID" value="NZ_JBBKTW010000006.1"/>
</dbReference>
<reference evidence="2 3" key="1">
    <citation type="submission" date="2024-03" db="EMBL/GenBank/DDBJ databases">
        <title>High-quality draft genome sequencing of Tistrella sp. BH-R2-4.</title>
        <authorList>
            <person name="Dong C."/>
        </authorList>
    </citation>
    <scope>NUCLEOTIDE SEQUENCE [LARGE SCALE GENOMIC DNA]</scope>
    <source>
        <strain evidence="2 3">BH-R2-4</strain>
    </source>
</reference>
<keyword evidence="1" id="KW-0812">Transmembrane</keyword>
<keyword evidence="1" id="KW-0472">Membrane</keyword>
<dbReference type="Proteomes" id="UP001413721">
    <property type="component" value="Unassembled WGS sequence"/>
</dbReference>
<feature type="transmembrane region" description="Helical" evidence="1">
    <location>
        <begin position="41"/>
        <end position="64"/>
    </location>
</feature>
<accession>A0ABU9YMG7</accession>
<evidence type="ECO:0000313" key="2">
    <source>
        <dbReference type="EMBL" id="MEN2989999.1"/>
    </source>
</evidence>
<dbReference type="EMBL" id="JBBKTW010000006">
    <property type="protein sequence ID" value="MEN2989999.1"/>
    <property type="molecule type" value="Genomic_DNA"/>
</dbReference>
<comment type="caution">
    <text evidence="2">The sequence shown here is derived from an EMBL/GenBank/DDBJ whole genome shotgun (WGS) entry which is preliminary data.</text>
</comment>
<name>A0ABU9YMG7_9PROT</name>
<feature type="transmembrane region" description="Helical" evidence="1">
    <location>
        <begin position="102"/>
        <end position="121"/>
    </location>
</feature>
<feature type="transmembrane region" description="Helical" evidence="1">
    <location>
        <begin position="76"/>
        <end position="96"/>
    </location>
</feature>
<keyword evidence="1" id="KW-1133">Transmembrane helix</keyword>
<keyword evidence="3" id="KW-1185">Reference proteome</keyword>
<proteinExistence type="predicted"/>
<organism evidence="2 3">
    <name type="scientific">Tistrella arctica</name>
    <dbReference type="NCBI Taxonomy" id="3133430"/>
    <lineage>
        <taxon>Bacteria</taxon>
        <taxon>Pseudomonadati</taxon>
        <taxon>Pseudomonadota</taxon>
        <taxon>Alphaproteobacteria</taxon>
        <taxon>Geminicoccales</taxon>
        <taxon>Geminicoccaceae</taxon>
        <taxon>Tistrella</taxon>
    </lineage>
</organism>